<dbReference type="AlphaFoldDB" id="A0A494Y7D9"/>
<evidence type="ECO:0000313" key="2">
    <source>
        <dbReference type="Proteomes" id="UP000282076"/>
    </source>
</evidence>
<dbReference type="RefSeq" id="WP_120975205.1">
    <property type="nucleotide sequence ID" value="NZ_RBZM01000003.1"/>
</dbReference>
<name>A0A494Y7D9_9BACL</name>
<protein>
    <submittedName>
        <fullName evidence="1">Uncharacterized protein</fullName>
    </submittedName>
</protein>
<proteinExistence type="predicted"/>
<reference evidence="1 2" key="1">
    <citation type="submission" date="2018-10" db="EMBL/GenBank/DDBJ databases">
        <title>Cohnella sp. M2MS4P-1, whole genome shotgun sequence.</title>
        <authorList>
            <person name="Tuo L."/>
        </authorList>
    </citation>
    <scope>NUCLEOTIDE SEQUENCE [LARGE SCALE GENOMIC DNA]</scope>
    <source>
        <strain evidence="1 2">M2MS4P-1</strain>
    </source>
</reference>
<dbReference type="Proteomes" id="UP000282076">
    <property type="component" value="Unassembled WGS sequence"/>
</dbReference>
<dbReference type="InterPro" id="IPR029058">
    <property type="entry name" value="AB_hydrolase_fold"/>
</dbReference>
<gene>
    <name evidence="1" type="ORF">D7Z26_06270</name>
</gene>
<dbReference type="Gene3D" id="3.40.50.1820">
    <property type="entry name" value="alpha/beta hydrolase"/>
    <property type="match status" value="1"/>
</dbReference>
<comment type="caution">
    <text evidence="1">The sequence shown here is derived from an EMBL/GenBank/DDBJ whole genome shotgun (WGS) entry which is preliminary data.</text>
</comment>
<accession>A0A494Y7D9</accession>
<evidence type="ECO:0000313" key="1">
    <source>
        <dbReference type="EMBL" id="RKP56238.1"/>
    </source>
</evidence>
<dbReference type="EMBL" id="RBZM01000003">
    <property type="protein sequence ID" value="RKP56238.1"/>
    <property type="molecule type" value="Genomic_DNA"/>
</dbReference>
<sequence>MVTREREDGSVSILCNMLDNLIGDGVNDPVIVIMPNGRSAHDWADRSVNPEGTNMLGFNYFDYELRYDLIPFIESTFNTYANIGETSSAAVRYKRVY</sequence>
<dbReference type="OrthoDB" id="9777383at2"/>
<keyword evidence="2" id="KW-1185">Reference proteome</keyword>
<organism evidence="1 2">
    <name type="scientific">Cohnella endophytica</name>
    <dbReference type="NCBI Taxonomy" id="2419778"/>
    <lineage>
        <taxon>Bacteria</taxon>
        <taxon>Bacillati</taxon>
        <taxon>Bacillota</taxon>
        <taxon>Bacilli</taxon>
        <taxon>Bacillales</taxon>
        <taxon>Paenibacillaceae</taxon>
        <taxon>Cohnella</taxon>
    </lineage>
</organism>